<sequence>MFPLRGNFWGKFVEKPNKTQTFTVTNPTEFYDIIEDAGNKIHDIRICTDEMEEVDVSKVDEEVIPSSKTNIFIATTLQHVLPYRRGGKIIFPLCKTCVEEKLPRPLTEITWACKHLRQDRAIRAT</sequence>
<evidence type="ECO:0000313" key="1">
    <source>
        <dbReference type="EMBL" id="CAH3139251.1"/>
    </source>
</evidence>
<keyword evidence="2" id="KW-1185">Reference proteome</keyword>
<name>A0ABN8PBF5_9CNID</name>
<dbReference type="Proteomes" id="UP001159405">
    <property type="component" value="Unassembled WGS sequence"/>
</dbReference>
<gene>
    <name evidence="1" type="ORF">PLOB_00040548</name>
</gene>
<evidence type="ECO:0000313" key="2">
    <source>
        <dbReference type="Proteomes" id="UP001159405"/>
    </source>
</evidence>
<reference evidence="1 2" key="1">
    <citation type="submission" date="2022-05" db="EMBL/GenBank/DDBJ databases">
        <authorList>
            <consortium name="Genoscope - CEA"/>
            <person name="William W."/>
        </authorList>
    </citation>
    <scope>NUCLEOTIDE SEQUENCE [LARGE SCALE GENOMIC DNA]</scope>
</reference>
<comment type="caution">
    <text evidence="1">The sequence shown here is derived from an EMBL/GenBank/DDBJ whole genome shotgun (WGS) entry which is preliminary data.</text>
</comment>
<protein>
    <submittedName>
        <fullName evidence="1">Uncharacterized protein</fullName>
    </submittedName>
</protein>
<accession>A0ABN8PBF5</accession>
<dbReference type="EMBL" id="CALNXK010000062">
    <property type="protein sequence ID" value="CAH3139251.1"/>
    <property type="molecule type" value="Genomic_DNA"/>
</dbReference>
<proteinExistence type="predicted"/>
<organism evidence="1 2">
    <name type="scientific">Porites lobata</name>
    <dbReference type="NCBI Taxonomy" id="104759"/>
    <lineage>
        <taxon>Eukaryota</taxon>
        <taxon>Metazoa</taxon>
        <taxon>Cnidaria</taxon>
        <taxon>Anthozoa</taxon>
        <taxon>Hexacorallia</taxon>
        <taxon>Scleractinia</taxon>
        <taxon>Fungiina</taxon>
        <taxon>Poritidae</taxon>
        <taxon>Porites</taxon>
    </lineage>
</organism>